<dbReference type="Proteomes" id="UP000053240">
    <property type="component" value="Unassembled WGS sequence"/>
</dbReference>
<dbReference type="SUPFAM" id="SSF52087">
    <property type="entry name" value="CRAL/TRIO domain"/>
    <property type="match status" value="1"/>
</dbReference>
<sequence length="320" mass="37472">MESLEKERNVELSRDVPELLNVTDNDRVDVLKRYNVSSEGLQDIIYSIQEWYEKQPHLPKGKLDSHMIFQHLMLKGFSIEEVKDKIDNCISAKRKMPELLLNRDPLDPSINECLKFGYLVILPKKTPRNHRVTIFRIKQPIDLVASDVIKTAFMCLTYRMYNESSLGEQWIFDLTNVSFQNSIQMTPALLTKLIYFLRFCYGAKIKGIHFVNMPSFVIPIINILKKLLKPKVAKRIFVYNSFNELNDLFSKSILPKEYGGDEITCDEITENWRKALQSDAWIEYFTEEDKVISDETLRTRFLNSDDFFGLEGSFRKLEVD</sequence>
<dbReference type="SUPFAM" id="SSF46938">
    <property type="entry name" value="CRAL/TRIO N-terminal domain"/>
    <property type="match status" value="1"/>
</dbReference>
<protein>
    <submittedName>
        <fullName evidence="2">Alpha-tocopherol transfer protein-like</fullName>
    </submittedName>
</protein>
<dbReference type="PROSITE" id="PS50191">
    <property type="entry name" value="CRAL_TRIO"/>
    <property type="match status" value="1"/>
</dbReference>
<feature type="domain" description="CRAL-TRIO" evidence="1">
    <location>
        <begin position="171"/>
        <end position="266"/>
    </location>
</feature>
<gene>
    <name evidence="2" type="ORF">RR48_08325</name>
</gene>
<dbReference type="AlphaFoldDB" id="A0A194R1B4"/>
<dbReference type="GO" id="GO:0016020">
    <property type="term" value="C:membrane"/>
    <property type="evidence" value="ECO:0007669"/>
    <property type="project" value="TreeGrafter"/>
</dbReference>
<dbReference type="CDD" id="cd00170">
    <property type="entry name" value="SEC14"/>
    <property type="match status" value="1"/>
</dbReference>
<proteinExistence type="predicted"/>
<dbReference type="GO" id="GO:1902936">
    <property type="term" value="F:phosphatidylinositol bisphosphate binding"/>
    <property type="evidence" value="ECO:0007669"/>
    <property type="project" value="TreeGrafter"/>
</dbReference>
<reference evidence="2 3" key="1">
    <citation type="journal article" date="2015" name="Nat. Commun.">
        <title>Outbred genome sequencing and CRISPR/Cas9 gene editing in butterflies.</title>
        <authorList>
            <person name="Li X."/>
            <person name="Fan D."/>
            <person name="Zhang W."/>
            <person name="Liu G."/>
            <person name="Zhang L."/>
            <person name="Zhao L."/>
            <person name="Fang X."/>
            <person name="Chen L."/>
            <person name="Dong Y."/>
            <person name="Chen Y."/>
            <person name="Ding Y."/>
            <person name="Zhao R."/>
            <person name="Feng M."/>
            <person name="Zhu Y."/>
            <person name="Feng Y."/>
            <person name="Jiang X."/>
            <person name="Zhu D."/>
            <person name="Xiang H."/>
            <person name="Feng X."/>
            <person name="Li S."/>
            <person name="Wang J."/>
            <person name="Zhang G."/>
            <person name="Kronforst M.R."/>
            <person name="Wang W."/>
        </authorList>
    </citation>
    <scope>NUCLEOTIDE SEQUENCE [LARGE SCALE GENOMIC DNA]</scope>
    <source>
        <strain evidence="2">Ya'a_city_454_Pm</strain>
        <tissue evidence="2">Whole body</tissue>
    </source>
</reference>
<dbReference type="PRINTS" id="PR00180">
    <property type="entry name" value="CRETINALDHBP"/>
</dbReference>
<dbReference type="PANTHER" id="PTHR10174">
    <property type="entry name" value="ALPHA-TOCOPHEROL TRANSFER PROTEIN-RELATED"/>
    <property type="match status" value="1"/>
</dbReference>
<dbReference type="InterPro" id="IPR001251">
    <property type="entry name" value="CRAL-TRIO_dom"/>
</dbReference>
<dbReference type="InParanoid" id="A0A194R1B4"/>
<dbReference type="PANTHER" id="PTHR10174:SF222">
    <property type="entry name" value="GH10083P-RELATED"/>
    <property type="match status" value="1"/>
</dbReference>
<keyword evidence="3" id="KW-1185">Reference proteome</keyword>
<accession>A0A194R1B4</accession>
<organism evidence="2 3">
    <name type="scientific">Papilio machaon</name>
    <name type="common">Old World swallowtail butterfly</name>
    <dbReference type="NCBI Taxonomy" id="76193"/>
    <lineage>
        <taxon>Eukaryota</taxon>
        <taxon>Metazoa</taxon>
        <taxon>Ecdysozoa</taxon>
        <taxon>Arthropoda</taxon>
        <taxon>Hexapoda</taxon>
        <taxon>Insecta</taxon>
        <taxon>Pterygota</taxon>
        <taxon>Neoptera</taxon>
        <taxon>Endopterygota</taxon>
        <taxon>Lepidoptera</taxon>
        <taxon>Glossata</taxon>
        <taxon>Ditrysia</taxon>
        <taxon>Papilionoidea</taxon>
        <taxon>Papilionidae</taxon>
        <taxon>Papilioninae</taxon>
        <taxon>Papilio</taxon>
    </lineage>
</organism>
<name>A0A194R1B4_PAPMA</name>
<dbReference type="SMART" id="SM00516">
    <property type="entry name" value="SEC14"/>
    <property type="match status" value="1"/>
</dbReference>
<dbReference type="Gene3D" id="1.20.5.1200">
    <property type="entry name" value="Alpha-tocopherol transfer"/>
    <property type="match status" value="1"/>
</dbReference>
<evidence type="ECO:0000259" key="1">
    <source>
        <dbReference type="PROSITE" id="PS50191"/>
    </source>
</evidence>
<dbReference type="InterPro" id="IPR036273">
    <property type="entry name" value="CRAL/TRIO_N_dom_sf"/>
</dbReference>
<evidence type="ECO:0000313" key="2">
    <source>
        <dbReference type="EMBL" id="KPJ11583.1"/>
    </source>
</evidence>
<evidence type="ECO:0000313" key="3">
    <source>
        <dbReference type="Proteomes" id="UP000053240"/>
    </source>
</evidence>
<dbReference type="Gene3D" id="3.40.525.10">
    <property type="entry name" value="CRAL-TRIO lipid binding domain"/>
    <property type="match status" value="1"/>
</dbReference>
<dbReference type="InterPro" id="IPR036865">
    <property type="entry name" value="CRAL-TRIO_dom_sf"/>
</dbReference>
<dbReference type="Pfam" id="PF00650">
    <property type="entry name" value="CRAL_TRIO"/>
    <property type="match status" value="1"/>
</dbReference>
<dbReference type="EMBL" id="KQ460878">
    <property type="protein sequence ID" value="KPJ11583.1"/>
    <property type="molecule type" value="Genomic_DNA"/>
</dbReference>